<keyword evidence="16" id="KW-0233">DNA recombination</keyword>
<dbReference type="GO" id="GO:0004519">
    <property type="term" value="F:endonuclease activity"/>
    <property type="evidence" value="ECO:0007669"/>
    <property type="project" value="UniProtKB-KW"/>
</dbReference>
<comment type="function">
    <text evidence="1">The aspartyl protease (PR) mediates the proteolytic cleavages of the Gag and Gag-Pol polyproteins after assembly of the VLP.</text>
</comment>
<evidence type="ECO:0000256" key="3">
    <source>
        <dbReference type="ARBA" id="ARBA00022670"/>
    </source>
</evidence>
<dbReference type="InterPro" id="IPR054722">
    <property type="entry name" value="PolX-like_BBD"/>
</dbReference>
<dbReference type="GO" id="GO:0006310">
    <property type="term" value="P:DNA recombination"/>
    <property type="evidence" value="ECO:0007669"/>
    <property type="project" value="UniProtKB-KW"/>
</dbReference>
<dbReference type="InterPro" id="IPR001584">
    <property type="entry name" value="Integrase_cat-core"/>
</dbReference>
<keyword evidence="6" id="KW-0540">Nuclease</keyword>
<organism evidence="20">
    <name type="scientific">Atrato Retro-like virus</name>
    <dbReference type="NCBI Taxonomy" id="2689360"/>
    <lineage>
        <taxon>Viruses</taxon>
        <taxon>Riboviria</taxon>
        <taxon>Pararnavirae</taxon>
        <taxon>Artverviricota</taxon>
        <taxon>Revtraviricetes</taxon>
        <taxon>Ortervirales</taxon>
    </lineage>
</organism>
<dbReference type="SUPFAM" id="SSF56672">
    <property type="entry name" value="DNA/RNA polymerases"/>
    <property type="match status" value="1"/>
</dbReference>
<dbReference type="GO" id="GO:0015074">
    <property type="term" value="P:DNA integration"/>
    <property type="evidence" value="ECO:0007669"/>
    <property type="project" value="UniProtKB-KW"/>
</dbReference>
<dbReference type="Pfam" id="PF13976">
    <property type="entry name" value="gag_pre-integrs"/>
    <property type="match status" value="1"/>
</dbReference>
<keyword evidence="12" id="KW-0067">ATP-binding</keyword>
<dbReference type="GO" id="GO:0003676">
    <property type="term" value="F:nucleic acid binding"/>
    <property type="evidence" value="ECO:0007669"/>
    <property type="project" value="InterPro"/>
</dbReference>
<keyword evidence="4" id="KW-0808">Transferase</keyword>
<keyword evidence="13" id="KW-0460">Magnesium</keyword>
<evidence type="ECO:0000256" key="9">
    <source>
        <dbReference type="ARBA" id="ARBA00022750"/>
    </source>
</evidence>
<dbReference type="InterPro" id="IPR013103">
    <property type="entry name" value="RVT_2"/>
</dbReference>
<keyword evidence="11" id="KW-0378">Hydrolase</keyword>
<feature type="compositionally biased region" description="Acidic residues" evidence="18">
    <location>
        <begin position="809"/>
        <end position="821"/>
    </location>
</feature>
<dbReference type="Pfam" id="PF14223">
    <property type="entry name" value="Retrotran_gag_2"/>
    <property type="match status" value="1"/>
</dbReference>
<evidence type="ECO:0000256" key="8">
    <source>
        <dbReference type="ARBA" id="ARBA00022741"/>
    </source>
</evidence>
<keyword evidence="2" id="KW-1188">Viral release from host cell</keyword>
<keyword evidence="5" id="KW-0548">Nucleotidyltransferase</keyword>
<feature type="region of interest" description="Disordered" evidence="18">
    <location>
        <begin position="771"/>
        <end position="844"/>
    </location>
</feature>
<feature type="domain" description="Integrase catalytic" evidence="19">
    <location>
        <begin position="505"/>
        <end position="683"/>
    </location>
</feature>
<dbReference type="GO" id="GO:0004190">
    <property type="term" value="F:aspartic-type endopeptidase activity"/>
    <property type="evidence" value="ECO:0007669"/>
    <property type="project" value="UniProtKB-KW"/>
</dbReference>
<evidence type="ECO:0000256" key="6">
    <source>
        <dbReference type="ARBA" id="ARBA00022722"/>
    </source>
</evidence>
<dbReference type="Pfam" id="PF07727">
    <property type="entry name" value="RVT_2"/>
    <property type="match status" value="1"/>
</dbReference>
<keyword evidence="3" id="KW-0645">Protease</keyword>
<dbReference type="Gene3D" id="3.30.420.10">
    <property type="entry name" value="Ribonuclease H-like superfamily/Ribonuclease H"/>
    <property type="match status" value="1"/>
</dbReference>
<keyword evidence="17" id="KW-0511">Multifunctional enzyme</keyword>
<dbReference type="GO" id="GO:0046872">
    <property type="term" value="F:metal ion binding"/>
    <property type="evidence" value="ECO:0007669"/>
    <property type="project" value="UniProtKB-KW"/>
</dbReference>
<dbReference type="GO" id="GO:0006508">
    <property type="term" value="P:proteolysis"/>
    <property type="evidence" value="ECO:0007669"/>
    <property type="project" value="UniProtKB-KW"/>
</dbReference>
<evidence type="ECO:0000256" key="12">
    <source>
        <dbReference type="ARBA" id="ARBA00022840"/>
    </source>
</evidence>
<dbReference type="Pfam" id="PF00665">
    <property type="entry name" value="rve"/>
    <property type="match status" value="1"/>
</dbReference>
<dbReference type="Pfam" id="PF22936">
    <property type="entry name" value="Pol_BBD"/>
    <property type="match status" value="1"/>
</dbReference>
<reference evidence="20" key="1">
    <citation type="submission" date="2019-10" db="EMBL/GenBank/DDBJ databases">
        <authorList>
            <person name="Nitsche A."/>
            <person name="Hankeln T."/>
            <person name="Acosta O."/>
            <person name="Velez I.D."/>
            <person name="Schiemann D.J."/>
        </authorList>
    </citation>
    <scope>NUCLEOTIDE SEQUENCE</scope>
    <source>
        <strain evidence="20">Psal 1734-4</strain>
    </source>
</reference>
<proteinExistence type="predicted"/>
<dbReference type="SUPFAM" id="SSF53098">
    <property type="entry name" value="Ribonuclease H-like"/>
    <property type="match status" value="1"/>
</dbReference>
<feature type="compositionally biased region" description="Basic and acidic residues" evidence="18">
    <location>
        <begin position="1"/>
        <end position="15"/>
    </location>
</feature>
<evidence type="ECO:0000256" key="17">
    <source>
        <dbReference type="ARBA" id="ARBA00023268"/>
    </source>
</evidence>
<evidence type="ECO:0000256" key="10">
    <source>
        <dbReference type="ARBA" id="ARBA00022759"/>
    </source>
</evidence>
<feature type="compositionally biased region" description="Polar residues" evidence="18">
    <location>
        <begin position="823"/>
        <end position="835"/>
    </location>
</feature>
<evidence type="ECO:0000256" key="1">
    <source>
        <dbReference type="ARBA" id="ARBA00002180"/>
    </source>
</evidence>
<evidence type="ECO:0000256" key="14">
    <source>
        <dbReference type="ARBA" id="ARBA00022908"/>
    </source>
</evidence>
<protein>
    <submittedName>
        <fullName evidence="20">Gag-Pol polyprotein</fullName>
    </submittedName>
</protein>
<evidence type="ECO:0000256" key="5">
    <source>
        <dbReference type="ARBA" id="ARBA00022695"/>
    </source>
</evidence>
<keyword evidence="14" id="KW-0229">DNA integration</keyword>
<sequence>MGPDPESHTAKKQQQDLETAPEQVPEQVLEQGTDQVLDQVQVQVQAQDRISEQRNVCEVMALQSGVNEAVGVFGRTNTQGMPAIERLKGRENWRTWKFAVRTYLEVEDLWEAIEPTPKEDGTPAEVNPRKDRIARGKIILLIDPVNYIHIEDVKTAAEVWKKLSNTFEDSGLTRQWSLLHKLITTNLANCVSMEAYVTRMIETANQLIGIGFPLTDKWIGMLLLAGLPDEYRPMVMGLENSGLEITGDFIKTKLLQETELVKAEPALISTQKWPHGRHNNPHTAKGKGPKCRRCEKFGHIAKYCRTKEPTNNHAPRKDAFNTVLSMPGTINREDWFFDSGCVKHLTNNRSILNDAKEVSGSIYAANKGKMSIMAEGSTNIKPTCSDKVLEVKNVDFVPELAVNLLSVSKITDKGHTVIFKQKGCKVVNPEGKVIATGGRENDLYKLHQNQTSVLACTGMTEKIWHQRMGHLNNGSLRKLKNGMANGVSYDDTNDENCEQCAVGKLTRTPFSNVGTRASEVLELVHSDICGPMEVTSLGGARYYLSFTDDKTRKIFVYFLRTKSQEEVLQKFKEFHVMAERQSGKKLKTLRTDNGWEYKNAKFENVLKQLGIRHQTSTEYTPEQNGLAERINRTVVERARCMLYEAKLPKSFWAEATATAVYLINRSPTRGVNTTPEEAWTNRKPNLAHIRVFGTHAMAHIPKQRRKKWDGKAEKCILVGYEEGTKGYRLYNVNTDTVFKSRDVIFINEGSHVHNQQDKNPEMVILDFHNEETHEVKSSGSRISNGRVNEEDDEVKSSGTFEDAKSEVSSSDDEVMQNEASEEASGNETRVLQESTARPVRSERNPPKRLLDYIVGLSANVMEPKTLEEALESAESSAWRAAMDEEINSHMKNGTWELTHLPPGKKAVGCRWVFKEKTNEKGEVIRHKARIVAQGHVQKYGIDYDEVFAPVTRHLTLRTLLTIAGRDNLVLKQLDIKTAYLYGDIEEEVYMKQPPGYVISGKESHVCRLRRSIYGLKQSARCWNKKLSGVLQKMGFTANSADPCLFIRIGNNRKVYLLVYVDDILIGSADEKEIKRIYEELQGHFEISWLGDPKYFLGLEITKDKESVYHLSAKTSIQKLIESVGMKDAKPTKTPMDTGYVKDTEKGKELEDISKYRSVVGSLMYVATTARPDIAASVSVLGRCFEKPTEKDWVAAKRVIRYLIGTVNWSLRLGGDRDYTLEAFSDSDWAGDHTTRKSTTGYILFYGGGAIAWTSRRQNCVTLSSMEAEYIALGETCQEVIWTRRLLEDMGEIQKSPTLIQEDNQGCLKFITSERISKRSKHIDTKACFVRDLVEKKIIKLNYCPTEDMRADILTKALGTVKHNHFSTVIGLREEL</sequence>
<evidence type="ECO:0000256" key="11">
    <source>
        <dbReference type="ARBA" id="ARBA00022801"/>
    </source>
</evidence>
<evidence type="ECO:0000256" key="2">
    <source>
        <dbReference type="ARBA" id="ARBA00022612"/>
    </source>
</evidence>
<dbReference type="InterPro" id="IPR012337">
    <property type="entry name" value="RNaseH-like_sf"/>
</dbReference>
<dbReference type="EMBL" id="MN661042">
    <property type="protein sequence ID" value="QHA33692.1"/>
    <property type="molecule type" value="Genomic_RNA"/>
</dbReference>
<dbReference type="GO" id="GO:0005524">
    <property type="term" value="F:ATP binding"/>
    <property type="evidence" value="ECO:0007669"/>
    <property type="project" value="UniProtKB-KW"/>
</dbReference>
<evidence type="ECO:0000256" key="13">
    <source>
        <dbReference type="ARBA" id="ARBA00022842"/>
    </source>
</evidence>
<keyword evidence="9" id="KW-0064">Aspartyl protease</keyword>
<dbReference type="CDD" id="cd09272">
    <property type="entry name" value="RNase_HI_RT_Ty1"/>
    <property type="match status" value="1"/>
</dbReference>
<keyword evidence="7" id="KW-0479">Metal-binding</keyword>
<evidence type="ECO:0000256" key="16">
    <source>
        <dbReference type="ARBA" id="ARBA00023172"/>
    </source>
</evidence>
<keyword evidence="8" id="KW-0547">Nucleotide-binding</keyword>
<accession>A0A6B9KNE3</accession>
<evidence type="ECO:0000259" key="19">
    <source>
        <dbReference type="PROSITE" id="PS50994"/>
    </source>
</evidence>
<keyword evidence="10" id="KW-0255">Endonuclease</keyword>
<feature type="compositionally biased region" description="Polar residues" evidence="18">
    <location>
        <begin position="777"/>
        <end position="786"/>
    </location>
</feature>
<dbReference type="InterPro" id="IPR043502">
    <property type="entry name" value="DNA/RNA_pol_sf"/>
</dbReference>
<dbReference type="InterPro" id="IPR025724">
    <property type="entry name" value="GAG-pre-integrase_dom"/>
</dbReference>
<keyword evidence="15" id="KW-0917">Virion maturation</keyword>
<feature type="region of interest" description="Disordered" evidence="18">
    <location>
        <begin position="1"/>
        <end position="26"/>
    </location>
</feature>
<evidence type="ECO:0000256" key="18">
    <source>
        <dbReference type="SAM" id="MobiDB-lite"/>
    </source>
</evidence>
<name>A0A6B9KNE3_9VIRU</name>
<evidence type="ECO:0000256" key="15">
    <source>
        <dbReference type="ARBA" id="ARBA00023113"/>
    </source>
</evidence>
<dbReference type="PROSITE" id="PS50994">
    <property type="entry name" value="INTEGRASE"/>
    <property type="match status" value="1"/>
</dbReference>
<dbReference type="InterPro" id="IPR057670">
    <property type="entry name" value="SH3_retrovirus"/>
</dbReference>
<evidence type="ECO:0000256" key="4">
    <source>
        <dbReference type="ARBA" id="ARBA00022679"/>
    </source>
</evidence>
<dbReference type="PANTHER" id="PTHR42648">
    <property type="entry name" value="TRANSPOSASE, PUTATIVE-RELATED"/>
    <property type="match status" value="1"/>
</dbReference>
<dbReference type="GO" id="GO:0016779">
    <property type="term" value="F:nucleotidyltransferase activity"/>
    <property type="evidence" value="ECO:0007669"/>
    <property type="project" value="UniProtKB-KW"/>
</dbReference>
<evidence type="ECO:0000313" key="20">
    <source>
        <dbReference type="EMBL" id="QHA33692.1"/>
    </source>
</evidence>
<dbReference type="Pfam" id="PF25597">
    <property type="entry name" value="SH3_retrovirus"/>
    <property type="match status" value="1"/>
</dbReference>
<dbReference type="InterPro" id="IPR036397">
    <property type="entry name" value="RNaseH_sf"/>
</dbReference>
<dbReference type="InterPro" id="IPR039537">
    <property type="entry name" value="Retrotran_Ty1/copia-like"/>
</dbReference>
<evidence type="ECO:0000256" key="7">
    <source>
        <dbReference type="ARBA" id="ARBA00022723"/>
    </source>
</evidence>
<dbReference type="PANTHER" id="PTHR42648:SF11">
    <property type="entry name" value="TRANSPOSON TY4-P GAG-POL POLYPROTEIN"/>
    <property type="match status" value="1"/>
</dbReference>